<dbReference type="InterPro" id="IPR006016">
    <property type="entry name" value="UspA"/>
</dbReference>
<evidence type="ECO:0000313" key="3">
    <source>
        <dbReference type="EMBL" id="GCE43612.1"/>
    </source>
</evidence>
<proteinExistence type="inferred from homology"/>
<evidence type="ECO:0000313" key="4">
    <source>
        <dbReference type="Proteomes" id="UP000287519"/>
    </source>
</evidence>
<dbReference type="PANTHER" id="PTHR46268:SF6">
    <property type="entry name" value="UNIVERSAL STRESS PROTEIN UP12"/>
    <property type="match status" value="1"/>
</dbReference>
<dbReference type="SUPFAM" id="SSF52402">
    <property type="entry name" value="Adenine nucleotide alpha hydrolases-like"/>
    <property type="match status" value="2"/>
</dbReference>
<evidence type="ECO:0000259" key="2">
    <source>
        <dbReference type="Pfam" id="PF00582"/>
    </source>
</evidence>
<name>A0A402CJ42_RHOWR</name>
<comment type="similarity">
    <text evidence="1">Belongs to the universal stress protein A family.</text>
</comment>
<protein>
    <submittedName>
        <fullName evidence="3">Universal stress protein family</fullName>
    </submittedName>
</protein>
<evidence type="ECO:0000256" key="1">
    <source>
        <dbReference type="ARBA" id="ARBA00008791"/>
    </source>
</evidence>
<dbReference type="InterPro" id="IPR014729">
    <property type="entry name" value="Rossmann-like_a/b/a_fold"/>
</dbReference>
<dbReference type="Proteomes" id="UP000287519">
    <property type="component" value="Unassembled WGS sequence"/>
</dbReference>
<organism evidence="3 4">
    <name type="scientific">Rhodococcus wratislaviensis</name>
    <name type="common">Tsukamurella wratislaviensis</name>
    <dbReference type="NCBI Taxonomy" id="44752"/>
    <lineage>
        <taxon>Bacteria</taxon>
        <taxon>Bacillati</taxon>
        <taxon>Actinomycetota</taxon>
        <taxon>Actinomycetes</taxon>
        <taxon>Mycobacteriales</taxon>
        <taxon>Nocardiaceae</taxon>
        <taxon>Rhodococcus</taxon>
    </lineage>
</organism>
<dbReference type="Gene3D" id="3.40.50.620">
    <property type="entry name" value="HUPs"/>
    <property type="match status" value="2"/>
</dbReference>
<keyword evidence="4" id="KW-1185">Reference proteome</keyword>
<sequence>MHGTNAYSREETIIMTAHQPIVVGVDGQSALAAVTWAAREAVYHDAPLVLVTVTSMPGDSGVPTGIPAGFFDDQGLAARKRLEKAEEFARAAAHGHDIDIEIEIARGTGSPTRELLERSETARMVVVGSNRYGPVERALLGSVSTAVVTHARCPVAVVRELPHTEVTEIVGPVVVGVDGTANSEPAISVAFEEAAQRQVGLVAVHAWSDIDLDLAGWRGSGFEWEKQHTREMALLAESLSGRAEEYPDVKVQAVVVIDRPVHNLRAQAERAQLLVVGSRGRGGFASMLLGSTSRALLHTVTCPLIVAR</sequence>
<dbReference type="AlphaFoldDB" id="A0A402CJ42"/>
<dbReference type="PANTHER" id="PTHR46268">
    <property type="entry name" value="STRESS RESPONSE PROTEIN NHAX"/>
    <property type="match status" value="1"/>
</dbReference>
<comment type="caution">
    <text evidence="3">The sequence shown here is derived from an EMBL/GenBank/DDBJ whole genome shotgun (WGS) entry which is preliminary data.</text>
</comment>
<accession>A0A402CJ42</accession>
<feature type="domain" description="UspA" evidence="2">
    <location>
        <begin position="172"/>
        <end position="308"/>
    </location>
</feature>
<dbReference type="InterPro" id="IPR006015">
    <property type="entry name" value="Universal_stress_UspA"/>
</dbReference>
<reference evidence="3 4" key="1">
    <citation type="submission" date="2018-11" db="EMBL/GenBank/DDBJ databases">
        <title>Microbial catabolism of amino acid.</title>
        <authorList>
            <person name="Hibi M."/>
            <person name="Ogawa J."/>
        </authorList>
    </citation>
    <scope>NUCLEOTIDE SEQUENCE [LARGE SCALE GENOMIC DNA]</scope>
    <source>
        <strain evidence="3 4">C31-06</strain>
    </source>
</reference>
<dbReference type="EMBL" id="BHYM01000079">
    <property type="protein sequence ID" value="GCE43612.1"/>
    <property type="molecule type" value="Genomic_DNA"/>
</dbReference>
<dbReference type="Pfam" id="PF00582">
    <property type="entry name" value="Usp"/>
    <property type="match status" value="2"/>
</dbReference>
<feature type="domain" description="UspA" evidence="2">
    <location>
        <begin position="19"/>
        <end position="159"/>
    </location>
</feature>
<gene>
    <name evidence="3" type="ORF">Rhow_007842</name>
</gene>
<dbReference type="PRINTS" id="PR01438">
    <property type="entry name" value="UNVRSLSTRESS"/>
</dbReference>